<dbReference type="RefSeq" id="WP_227260634.1">
    <property type="nucleotide sequence ID" value="NZ_BAAADU010000002.1"/>
</dbReference>
<dbReference type="Proteomes" id="UP001500194">
    <property type="component" value="Unassembled WGS sequence"/>
</dbReference>
<reference evidence="3 4" key="1">
    <citation type="journal article" date="2019" name="Int. J. Syst. Evol. Microbiol.">
        <title>The Global Catalogue of Microorganisms (GCM) 10K type strain sequencing project: providing services to taxonomists for standard genome sequencing and annotation.</title>
        <authorList>
            <consortium name="The Broad Institute Genomics Platform"/>
            <consortium name="The Broad Institute Genome Sequencing Center for Infectious Disease"/>
            <person name="Wu L."/>
            <person name="Ma J."/>
        </authorList>
    </citation>
    <scope>NUCLEOTIDE SEQUENCE [LARGE SCALE GENOMIC DNA]</scope>
    <source>
        <strain evidence="3 4">JCM 16327</strain>
    </source>
</reference>
<dbReference type="PANTHER" id="PTHR40663:SF2">
    <property type="entry name" value="TRANSCRIPTIONAL REGULATOR"/>
    <property type="match status" value="1"/>
</dbReference>
<evidence type="ECO:0000313" key="3">
    <source>
        <dbReference type="EMBL" id="GAA0653789.1"/>
    </source>
</evidence>
<evidence type="ECO:0000259" key="2">
    <source>
        <dbReference type="Pfam" id="PF23470"/>
    </source>
</evidence>
<evidence type="ECO:0000313" key="4">
    <source>
        <dbReference type="Proteomes" id="UP001500194"/>
    </source>
</evidence>
<name>A0AAV3T148_9EURY</name>
<dbReference type="InterPro" id="IPR057022">
    <property type="entry name" value="PF0610-like_Zn_ribbon_C"/>
</dbReference>
<dbReference type="InterPro" id="IPR036390">
    <property type="entry name" value="WH_DNA-bd_sf"/>
</dbReference>
<comment type="caution">
    <text evidence="3">The sequence shown here is derived from an EMBL/GenBank/DDBJ whole genome shotgun (WGS) entry which is preliminary data.</text>
</comment>
<dbReference type="Pfam" id="PF21476">
    <property type="entry name" value="PF0610-like_N"/>
    <property type="match status" value="1"/>
</dbReference>
<dbReference type="PANTHER" id="PTHR40663">
    <property type="match status" value="1"/>
</dbReference>
<sequence length="94" mass="10456">MPERTTRERIADALREEPATPSSLATEFAITAHAALRHVEHVAKSLDGTDDELLVRPPECEECGFNDFDDPLNLPSRCPECKHEGIEEPAFKIA</sequence>
<protein>
    <submittedName>
        <fullName evidence="3">Transcriptional regulator</fullName>
    </submittedName>
</protein>
<feature type="domain" description="PF0610-like winged HTH N-terminal" evidence="1">
    <location>
        <begin position="5"/>
        <end position="54"/>
    </location>
</feature>
<evidence type="ECO:0000259" key="1">
    <source>
        <dbReference type="Pfam" id="PF21476"/>
    </source>
</evidence>
<proteinExistence type="predicted"/>
<keyword evidence="4" id="KW-1185">Reference proteome</keyword>
<gene>
    <name evidence="3" type="ORF">GCM10009019_16560</name>
</gene>
<dbReference type="InterPro" id="IPR049159">
    <property type="entry name" value="PF0610-like_wHTH_N"/>
</dbReference>
<dbReference type="AlphaFoldDB" id="A0AAV3T148"/>
<accession>A0AAV3T148</accession>
<feature type="domain" description="PF0610-like rubredoxin-like zinc beta-ribbon C-terminal" evidence="2">
    <location>
        <begin position="57"/>
        <end position="93"/>
    </location>
</feature>
<organism evidence="3 4">
    <name type="scientific">Salarchaeum japonicum</name>
    <dbReference type="NCBI Taxonomy" id="555573"/>
    <lineage>
        <taxon>Archaea</taxon>
        <taxon>Methanobacteriati</taxon>
        <taxon>Methanobacteriota</taxon>
        <taxon>Stenosarchaea group</taxon>
        <taxon>Halobacteria</taxon>
        <taxon>Halobacteriales</taxon>
        <taxon>Halobacteriaceae</taxon>
    </lineage>
</organism>
<dbReference type="SUPFAM" id="SSF46785">
    <property type="entry name" value="Winged helix' DNA-binding domain"/>
    <property type="match status" value="1"/>
</dbReference>
<dbReference type="Pfam" id="PF23470">
    <property type="entry name" value="Zn_ribbon_PF0610"/>
    <property type="match status" value="1"/>
</dbReference>
<dbReference type="GeneID" id="68573667"/>
<dbReference type="EMBL" id="BAAADU010000002">
    <property type="protein sequence ID" value="GAA0653789.1"/>
    <property type="molecule type" value="Genomic_DNA"/>
</dbReference>
<dbReference type="InterPro" id="IPR038767">
    <property type="entry name" value="PF0610-like"/>
</dbReference>